<evidence type="ECO:0000256" key="8">
    <source>
        <dbReference type="PIRNR" id="PIRNR000362"/>
    </source>
</evidence>
<dbReference type="InParanoid" id="C1FHF1"/>
<evidence type="ECO:0000256" key="10">
    <source>
        <dbReference type="PIRSR" id="PIRSR000362-2"/>
    </source>
</evidence>
<dbReference type="FunCoup" id="C1FHF1">
    <property type="interactions" value="1649"/>
</dbReference>
<feature type="chain" id="PRO_5002907689" description="NADPH:adrenodoxin oxidoreductase, mitochondrial" evidence="11">
    <location>
        <begin position="24"/>
        <end position="564"/>
    </location>
</feature>
<dbReference type="GeneID" id="8247109"/>
<dbReference type="PANTHER" id="PTHR48467:SF1">
    <property type="entry name" value="GLUTAMATE SYNTHASE 1 [NADH], CHLOROPLASTIC-LIKE"/>
    <property type="match status" value="1"/>
</dbReference>
<evidence type="ECO:0000256" key="3">
    <source>
        <dbReference type="ARBA" id="ARBA00022630"/>
    </source>
</evidence>
<evidence type="ECO:0000256" key="2">
    <source>
        <dbReference type="ARBA" id="ARBA00008312"/>
    </source>
</evidence>
<feature type="binding site" evidence="9">
    <location>
        <position position="122"/>
    </location>
    <ligand>
        <name>FAD</name>
        <dbReference type="ChEBI" id="CHEBI:57692"/>
    </ligand>
</feature>
<keyword evidence="6 8" id="KW-0560">Oxidoreductase</keyword>
<keyword evidence="8" id="KW-0496">Mitochondrion</keyword>
<dbReference type="InterPro" id="IPR021163">
    <property type="entry name" value="Ferredox_Rdtase_adrenod"/>
</dbReference>
<dbReference type="Proteomes" id="UP000002009">
    <property type="component" value="Chromosome 10"/>
</dbReference>
<gene>
    <name evidence="12" type="ORF">MICPUN_112691</name>
</gene>
<keyword evidence="3 8" id="KW-0285">Flavoprotein</keyword>
<dbReference type="Gene3D" id="3.40.50.720">
    <property type="entry name" value="NAD(P)-binding Rossmann-like Domain"/>
    <property type="match status" value="1"/>
</dbReference>
<dbReference type="PANTHER" id="PTHR48467">
    <property type="entry name" value="GLUTAMATE SYNTHASE 1 [NADH], CHLOROPLASTIC-LIKE"/>
    <property type="match status" value="1"/>
</dbReference>
<evidence type="ECO:0000256" key="6">
    <source>
        <dbReference type="ARBA" id="ARBA00023002"/>
    </source>
</evidence>
<feature type="binding site" evidence="9">
    <location>
        <position position="114"/>
    </location>
    <ligand>
        <name>FAD</name>
        <dbReference type="ChEBI" id="CHEBI:57692"/>
    </ligand>
</feature>
<dbReference type="GO" id="GO:0005739">
    <property type="term" value="C:mitochondrion"/>
    <property type="evidence" value="ECO:0007669"/>
    <property type="project" value="UniProtKB-SubCell"/>
</dbReference>
<dbReference type="PIRSF" id="PIRSF000362">
    <property type="entry name" value="FNR"/>
    <property type="match status" value="1"/>
</dbReference>
<dbReference type="SUPFAM" id="SSF51971">
    <property type="entry name" value="Nucleotide-binding domain"/>
    <property type="match status" value="2"/>
</dbReference>
<evidence type="ECO:0000256" key="11">
    <source>
        <dbReference type="SAM" id="SignalP"/>
    </source>
</evidence>
<feature type="binding site" evidence="10">
    <location>
        <position position="473"/>
    </location>
    <ligand>
        <name>NADP(+)</name>
        <dbReference type="ChEBI" id="CHEBI:58349"/>
    </ligand>
</feature>
<feature type="binding site" evidence="9">
    <location>
        <position position="92"/>
    </location>
    <ligand>
        <name>FAD</name>
        <dbReference type="ChEBI" id="CHEBI:57692"/>
    </ligand>
</feature>
<protein>
    <recommendedName>
        <fullName evidence="8">NADPH:adrenodoxin oxidoreductase, mitochondrial</fullName>
        <ecNumber evidence="8">1.18.1.6</ecNumber>
    </recommendedName>
</protein>
<feature type="binding site" evidence="9">
    <location>
        <begin position="473"/>
        <end position="475"/>
    </location>
    <ligand>
        <name>FAD</name>
        <dbReference type="ChEBI" id="CHEBI:57692"/>
    </ligand>
</feature>
<evidence type="ECO:0000313" key="12">
    <source>
        <dbReference type="EMBL" id="ACO69809.1"/>
    </source>
</evidence>
<dbReference type="OrthoDB" id="333024at2759"/>
<comment type="catalytic activity">
    <reaction evidence="7 8">
        <text>2 reduced [adrenodoxin] + NADP(+) + H(+) = 2 oxidized [adrenodoxin] + NADPH</text>
        <dbReference type="Rhea" id="RHEA:42312"/>
        <dbReference type="Rhea" id="RHEA-COMP:9998"/>
        <dbReference type="Rhea" id="RHEA-COMP:9999"/>
        <dbReference type="ChEBI" id="CHEBI:15378"/>
        <dbReference type="ChEBI" id="CHEBI:33737"/>
        <dbReference type="ChEBI" id="CHEBI:33738"/>
        <dbReference type="ChEBI" id="CHEBI:57783"/>
        <dbReference type="ChEBI" id="CHEBI:58349"/>
        <dbReference type="EC" id="1.18.1.6"/>
    </reaction>
</comment>
<reference evidence="12 13" key="1">
    <citation type="journal article" date="2009" name="Science">
        <title>Green evolution and dynamic adaptations revealed by genomes of the marine picoeukaryotes Micromonas.</title>
        <authorList>
            <person name="Worden A.Z."/>
            <person name="Lee J.H."/>
            <person name="Mock T."/>
            <person name="Rouze P."/>
            <person name="Simmons M.P."/>
            <person name="Aerts A.L."/>
            <person name="Allen A.E."/>
            <person name="Cuvelier M.L."/>
            <person name="Derelle E."/>
            <person name="Everett M.V."/>
            <person name="Foulon E."/>
            <person name="Grimwood J."/>
            <person name="Gundlach H."/>
            <person name="Henrissat B."/>
            <person name="Napoli C."/>
            <person name="McDonald S.M."/>
            <person name="Parker M.S."/>
            <person name="Rombauts S."/>
            <person name="Salamov A."/>
            <person name="Von Dassow P."/>
            <person name="Badger J.H."/>
            <person name="Coutinho P.M."/>
            <person name="Demir E."/>
            <person name="Dubchak I."/>
            <person name="Gentemann C."/>
            <person name="Eikrem W."/>
            <person name="Gready J.E."/>
            <person name="John U."/>
            <person name="Lanier W."/>
            <person name="Lindquist E.A."/>
            <person name="Lucas S."/>
            <person name="Mayer K.F."/>
            <person name="Moreau H."/>
            <person name="Not F."/>
            <person name="Otillar R."/>
            <person name="Panaud O."/>
            <person name="Pangilinan J."/>
            <person name="Paulsen I."/>
            <person name="Piegu B."/>
            <person name="Poliakov A."/>
            <person name="Robbens S."/>
            <person name="Schmutz J."/>
            <person name="Toulza E."/>
            <person name="Wyss T."/>
            <person name="Zelensky A."/>
            <person name="Zhou K."/>
            <person name="Armbrust E.V."/>
            <person name="Bhattacharya D."/>
            <person name="Goodenough U.W."/>
            <person name="Van de Peer Y."/>
            <person name="Grigoriev I.V."/>
        </authorList>
    </citation>
    <scope>NUCLEOTIDE SEQUENCE [LARGE SCALE GENOMIC DNA]</scope>
    <source>
        <strain evidence="13">RCC299 / NOUM17</strain>
    </source>
</reference>
<accession>C1FHF1</accession>
<dbReference type="InterPro" id="IPR036188">
    <property type="entry name" value="FAD/NAD-bd_sf"/>
</dbReference>
<keyword evidence="11" id="KW-0732">Signal</keyword>
<dbReference type="Pfam" id="PF13450">
    <property type="entry name" value="NAD_binding_8"/>
    <property type="match status" value="1"/>
</dbReference>
<feature type="signal peptide" evidence="11">
    <location>
        <begin position="1"/>
        <end position="23"/>
    </location>
</feature>
<dbReference type="EC" id="1.18.1.6" evidence="8"/>
<keyword evidence="5 8" id="KW-0521">NADP</keyword>
<name>C1FHF1_MICCC</name>
<comment type="similarity">
    <text evidence="2 8">Belongs to the ferredoxin--NADP reductase type 1 family.</text>
</comment>
<feature type="binding site" evidence="9">
    <location>
        <position position="466"/>
    </location>
    <ligand>
        <name>FAD</name>
        <dbReference type="ChEBI" id="CHEBI:57692"/>
    </ligand>
</feature>
<evidence type="ECO:0000256" key="5">
    <source>
        <dbReference type="ARBA" id="ARBA00022857"/>
    </source>
</evidence>
<dbReference type="GO" id="GO:0016491">
    <property type="term" value="F:oxidoreductase activity"/>
    <property type="evidence" value="ECO:0007669"/>
    <property type="project" value="UniProtKB-KW"/>
</dbReference>
<evidence type="ECO:0000256" key="9">
    <source>
        <dbReference type="PIRSR" id="PIRSR000362-1"/>
    </source>
</evidence>
<dbReference type="OMA" id="RFNFIGN"/>
<dbReference type="EMBL" id="CP001576">
    <property type="protein sequence ID" value="ACO69809.1"/>
    <property type="molecule type" value="Genomic_DNA"/>
</dbReference>
<evidence type="ECO:0000256" key="1">
    <source>
        <dbReference type="ARBA" id="ARBA00001974"/>
    </source>
</evidence>
<dbReference type="AlphaFoldDB" id="C1FHF1"/>
<dbReference type="KEGG" id="mis:MICPUN_112691"/>
<evidence type="ECO:0000313" key="13">
    <source>
        <dbReference type="Proteomes" id="UP000002009"/>
    </source>
</evidence>
<sequence length="564" mass="60811">MFARLRAWATLHASWLRSAVVWPQFQDPTPAGNNHRHTMLRSLASATRETLLRQARGLATSAVIASGGSPVFNSPGKESTPRRFCVVGSGPAGMYAADRLLAAFGEDARVDVVEKLPTPFGLVRSGVAPDHAGTKSVVNRFDGILRDPRVTYLGNVSFGEHVGLDDLFARYSATVLCYGAEGDKKLGVPGEDLPGSHSAREFVGWYNGDPRCVKDLDAPLRRALTCAEGDTVVIFGLGNVAVDCARMLLRSPEHLASTDVCQHALEALRRSTVRRVVMVGRRGVAQGAFSPKELRELLNLPGVRVTVDPRELKLEPEDEADLAAQRPRRRAYEAIVKSIESPPAGVEADLKAGGGRELVLKFLRSPTEFLPSDDGKNSVRAVELAVNRLEGAAGSRKAVPTGEKERLDRVSLVLRSVGYKGLPAKGVKEGFPFDHERGVVPNVAGRVMEKMGGYPTHVTGVYVAGWLKRGPTGIIGTNLHCAEETVESIAEDAANGRLRRPDYRFKGKGVRPLLESRGVRVVDAEGWGRIDAAERAAGEAAGKPREKFVSVDSMVRTALAIGES</sequence>
<evidence type="ECO:0000256" key="4">
    <source>
        <dbReference type="ARBA" id="ARBA00022827"/>
    </source>
</evidence>
<feature type="binding site" evidence="10">
    <location>
        <begin position="281"/>
        <end position="282"/>
    </location>
    <ligand>
        <name>NADP(+)</name>
        <dbReference type="ChEBI" id="CHEBI:58349"/>
    </ligand>
</feature>
<proteinExistence type="inferred from homology"/>
<evidence type="ECO:0000256" key="7">
    <source>
        <dbReference type="ARBA" id="ARBA00048933"/>
    </source>
</evidence>
<dbReference type="STRING" id="296587.C1FHF1"/>
<dbReference type="InterPro" id="IPR055275">
    <property type="entry name" value="Ferredox_Rdtase"/>
</dbReference>
<comment type="cofactor">
    <cofactor evidence="1 8 9">
        <name>FAD</name>
        <dbReference type="ChEBI" id="CHEBI:57692"/>
    </cofactor>
</comment>
<dbReference type="PRINTS" id="PR00419">
    <property type="entry name" value="ADXRDTASE"/>
</dbReference>
<dbReference type="Gene3D" id="3.50.50.60">
    <property type="entry name" value="FAD/NAD(P)-binding domain"/>
    <property type="match status" value="1"/>
</dbReference>
<comment type="subcellular location">
    <subcellularLocation>
        <location evidence="8">Mitochondrion</location>
    </subcellularLocation>
</comment>
<dbReference type="RefSeq" id="XP_002508551.1">
    <property type="nucleotide sequence ID" value="XM_002508505.1"/>
</dbReference>
<keyword evidence="4 8" id="KW-0274">FAD</keyword>
<keyword evidence="13" id="KW-1185">Reference proteome</keyword>
<feature type="binding site" evidence="10">
    <location>
        <position position="293"/>
    </location>
    <ligand>
        <name>NADP(+)</name>
        <dbReference type="ChEBI" id="CHEBI:58349"/>
    </ligand>
</feature>
<dbReference type="eggNOG" id="KOG1800">
    <property type="taxonomic scope" value="Eukaryota"/>
</dbReference>
<organism evidence="12 13">
    <name type="scientific">Micromonas commoda (strain RCC299 / NOUM17 / CCMP2709)</name>
    <name type="common">Picoplanktonic green alga</name>
    <dbReference type="NCBI Taxonomy" id="296587"/>
    <lineage>
        <taxon>Eukaryota</taxon>
        <taxon>Viridiplantae</taxon>
        <taxon>Chlorophyta</taxon>
        <taxon>Mamiellophyceae</taxon>
        <taxon>Mamiellales</taxon>
        <taxon>Mamiellaceae</taxon>
        <taxon>Micromonas</taxon>
    </lineage>
</organism>